<name>A0A5M5ZLW4_9BACT</name>
<reference evidence="2 3" key="1">
    <citation type="journal article" date="2019" name="Nat. Med.">
        <title>A library of human gut bacterial isolates paired with longitudinal multiomics data enables mechanistic microbiome research.</title>
        <authorList>
            <person name="Poyet M."/>
            <person name="Groussin M."/>
            <person name="Gibbons S.M."/>
            <person name="Avila-Pacheco J."/>
            <person name="Jiang X."/>
            <person name="Kearney S.M."/>
            <person name="Perrotta A.R."/>
            <person name="Berdy B."/>
            <person name="Zhao S."/>
            <person name="Lieberman T.D."/>
            <person name="Swanson P.K."/>
            <person name="Smith M."/>
            <person name="Roesemann S."/>
            <person name="Alexander J.E."/>
            <person name="Rich S.A."/>
            <person name="Livny J."/>
            <person name="Vlamakis H."/>
            <person name="Clish C."/>
            <person name="Bullock K."/>
            <person name="Deik A."/>
            <person name="Scott J."/>
            <person name="Pierce K.A."/>
            <person name="Xavier R.J."/>
            <person name="Alm E.J."/>
        </authorList>
    </citation>
    <scope>NUCLEOTIDE SEQUENCE [LARGE SCALE GENOMIC DNA]</scope>
    <source>
        <strain evidence="2 3">BIOML-A5</strain>
    </source>
</reference>
<dbReference type="AlphaFoldDB" id="A0A5M5ZLW4"/>
<evidence type="ECO:0008006" key="4">
    <source>
        <dbReference type="Google" id="ProtNLM"/>
    </source>
</evidence>
<gene>
    <name evidence="2" type="ORF">F2Y61_24730</name>
</gene>
<dbReference type="EMBL" id="VVZB01000147">
    <property type="protein sequence ID" value="KAA5377795.1"/>
    <property type="molecule type" value="Genomic_DNA"/>
</dbReference>
<sequence>MDLNLTAFETAIKTFLDNLAKEDEMFAKNYAKPNKSISECCKYIFQQVEKNRKNNERCVACTDEEVYGLAIHYYDEDDIVVDGPKNKVEDIQHAPTPEKTTAKSKETKPRKSKSAKTDPDLPDSLEIPLF</sequence>
<protein>
    <recommendedName>
        <fullName evidence="4">PcfK-like protein</fullName>
    </recommendedName>
</protein>
<evidence type="ECO:0000256" key="1">
    <source>
        <dbReference type="SAM" id="MobiDB-lite"/>
    </source>
</evidence>
<feature type="compositionally biased region" description="Basic and acidic residues" evidence="1">
    <location>
        <begin position="100"/>
        <end position="119"/>
    </location>
</feature>
<dbReference type="Pfam" id="PF14058">
    <property type="entry name" value="PcfK"/>
    <property type="match status" value="1"/>
</dbReference>
<organism evidence="2 3">
    <name type="scientific">Phocaeicola dorei</name>
    <dbReference type="NCBI Taxonomy" id="357276"/>
    <lineage>
        <taxon>Bacteria</taxon>
        <taxon>Pseudomonadati</taxon>
        <taxon>Bacteroidota</taxon>
        <taxon>Bacteroidia</taxon>
        <taxon>Bacteroidales</taxon>
        <taxon>Bacteroidaceae</taxon>
        <taxon>Phocaeicola</taxon>
    </lineage>
</organism>
<feature type="region of interest" description="Disordered" evidence="1">
    <location>
        <begin position="88"/>
        <end position="130"/>
    </location>
</feature>
<accession>A0A5M5ZLW4</accession>
<proteinExistence type="predicted"/>
<dbReference type="InterPro" id="IPR025624">
    <property type="entry name" value="PcfK"/>
</dbReference>
<evidence type="ECO:0000313" key="3">
    <source>
        <dbReference type="Proteomes" id="UP000347681"/>
    </source>
</evidence>
<dbReference type="Proteomes" id="UP000347681">
    <property type="component" value="Unassembled WGS sequence"/>
</dbReference>
<dbReference type="RefSeq" id="WP_149941515.1">
    <property type="nucleotide sequence ID" value="NZ_VVZB01000147.1"/>
</dbReference>
<comment type="caution">
    <text evidence="2">The sequence shown here is derived from an EMBL/GenBank/DDBJ whole genome shotgun (WGS) entry which is preliminary data.</text>
</comment>
<evidence type="ECO:0000313" key="2">
    <source>
        <dbReference type="EMBL" id="KAA5377795.1"/>
    </source>
</evidence>